<feature type="transmembrane region" description="Helical" evidence="1">
    <location>
        <begin position="39"/>
        <end position="58"/>
    </location>
</feature>
<keyword evidence="1" id="KW-0472">Membrane</keyword>
<proteinExistence type="predicted"/>
<dbReference type="PATRIC" id="fig|84292.3.peg.1735"/>
<dbReference type="Proteomes" id="UP000037737">
    <property type="component" value="Unassembled WGS sequence"/>
</dbReference>
<feature type="transmembrane region" description="Helical" evidence="1">
    <location>
        <begin position="70"/>
        <end position="94"/>
    </location>
</feature>
<gene>
    <name evidence="2" type="ORF">XI38_08505</name>
</gene>
<reference evidence="2" key="1">
    <citation type="submission" date="2015-04" db="EMBL/GenBank/DDBJ databases">
        <title>Complete genome sequence of Microbacterium chocolatum SIT 101, a bacterium enantioselectively hydrolyzing mesomeric diesters.</title>
        <authorList>
            <person name="Li X."/>
            <person name="Xu Y."/>
        </authorList>
    </citation>
    <scope>NUCLEOTIDE SEQUENCE [LARGE SCALE GENOMIC DNA]</scope>
    <source>
        <strain evidence="2">SIT 101</strain>
    </source>
</reference>
<dbReference type="RefSeq" id="WP_053547898.1">
    <property type="nucleotide sequence ID" value="NZ_JAHWXH010000001.1"/>
</dbReference>
<comment type="caution">
    <text evidence="2">The sequence shown here is derived from an EMBL/GenBank/DDBJ whole genome shotgun (WGS) entry which is preliminary data.</text>
</comment>
<dbReference type="KEGG" id="mcw:A8L33_13645"/>
<keyword evidence="1" id="KW-1133">Transmembrane helix</keyword>
<accession>A0A0M9VLG2</accession>
<protein>
    <submittedName>
        <fullName evidence="2">Uncharacterized protein</fullName>
    </submittedName>
</protein>
<feature type="transmembrane region" description="Helical" evidence="1">
    <location>
        <begin position="12"/>
        <end position="33"/>
    </location>
</feature>
<evidence type="ECO:0000256" key="1">
    <source>
        <dbReference type="SAM" id="Phobius"/>
    </source>
</evidence>
<evidence type="ECO:0000313" key="3">
    <source>
        <dbReference type="Proteomes" id="UP000037737"/>
    </source>
</evidence>
<dbReference type="OrthoDB" id="5077620at2"/>
<evidence type="ECO:0000313" key="2">
    <source>
        <dbReference type="EMBL" id="KOS10832.1"/>
    </source>
</evidence>
<name>A0A0M9VLG2_9MICO</name>
<dbReference type="AlphaFoldDB" id="A0A0M9VLG2"/>
<organism evidence="2 3">
    <name type="scientific">Microbacterium aurantiacum</name>
    <dbReference type="NCBI Taxonomy" id="162393"/>
    <lineage>
        <taxon>Bacteria</taxon>
        <taxon>Bacillati</taxon>
        <taxon>Actinomycetota</taxon>
        <taxon>Actinomycetes</taxon>
        <taxon>Micrococcales</taxon>
        <taxon>Microbacteriaceae</taxon>
        <taxon>Microbacterium</taxon>
    </lineage>
</organism>
<sequence length="96" mass="9526">MTVTDTLPRRSRAGILSVWIAAAVAGLAIGLFVPSDLRAAWMAVALGACLLLAFAVQLAGGRSHGFTVRVAASVVGALAVLGIVSLGFGLAAVVPG</sequence>
<keyword evidence="1" id="KW-0812">Transmembrane</keyword>
<keyword evidence="3" id="KW-1185">Reference proteome</keyword>
<dbReference type="EMBL" id="LAVO01000007">
    <property type="protein sequence ID" value="KOS10832.1"/>
    <property type="molecule type" value="Genomic_DNA"/>
</dbReference>